<dbReference type="GO" id="GO:0004523">
    <property type="term" value="F:RNA-DNA hybrid ribonuclease activity"/>
    <property type="evidence" value="ECO:0007669"/>
    <property type="project" value="UniProtKB-EC"/>
</dbReference>
<evidence type="ECO:0000256" key="14">
    <source>
        <dbReference type="HAMAP-Rule" id="MF_00052"/>
    </source>
</evidence>
<name>A0ABT2PVP1_9MOLU</name>
<proteinExistence type="inferred from homology"/>
<evidence type="ECO:0000256" key="7">
    <source>
        <dbReference type="ARBA" id="ARBA00019179"/>
    </source>
</evidence>
<comment type="cofactor">
    <cofactor evidence="2">
        <name>Mg(2+)</name>
        <dbReference type="ChEBI" id="CHEBI:18420"/>
    </cofactor>
</comment>
<comment type="catalytic activity">
    <reaction evidence="1 14 15 16">
        <text>Endonucleolytic cleavage to 5'-phosphomonoester.</text>
        <dbReference type="EC" id="3.1.26.4"/>
    </reaction>
</comment>
<keyword evidence="10 14" id="KW-0479">Metal-binding</keyword>
<dbReference type="EMBL" id="JAOEGN010000005">
    <property type="protein sequence ID" value="MCU0104778.1"/>
    <property type="molecule type" value="Genomic_DNA"/>
</dbReference>
<dbReference type="CDD" id="cd07182">
    <property type="entry name" value="RNase_HII_bacteria_HII_like"/>
    <property type="match status" value="1"/>
</dbReference>
<reference evidence="19" key="1">
    <citation type="submission" date="2023-07" db="EMBL/GenBank/DDBJ databases">
        <title>Novel Mycoplasma species identified in domestic and wild animals.</title>
        <authorList>
            <person name="Volokhov D.V."/>
            <person name="Furtak V.A."/>
            <person name="Zagorodnyaya T.A."/>
        </authorList>
    </citation>
    <scope>NUCLEOTIDE SEQUENCE [LARGE SCALE GENOMIC DNA]</scope>
    <source>
        <strain evidence="19">92-19</strain>
    </source>
</reference>
<dbReference type="PANTHER" id="PTHR10954:SF18">
    <property type="entry name" value="RIBONUCLEASE HII"/>
    <property type="match status" value="1"/>
</dbReference>
<dbReference type="InterPro" id="IPR022898">
    <property type="entry name" value="RNase_HII"/>
</dbReference>
<dbReference type="InterPro" id="IPR036397">
    <property type="entry name" value="RNaseH_sf"/>
</dbReference>
<dbReference type="InterPro" id="IPR001352">
    <property type="entry name" value="RNase_HII/HIII"/>
</dbReference>
<keyword evidence="11 14" id="KW-0255">Endonuclease</keyword>
<feature type="binding site" evidence="14 15">
    <location>
        <position position="117"/>
    </location>
    <ligand>
        <name>a divalent metal cation</name>
        <dbReference type="ChEBI" id="CHEBI:60240"/>
    </ligand>
</feature>
<evidence type="ECO:0000313" key="18">
    <source>
        <dbReference type="EMBL" id="MCU0104778.1"/>
    </source>
</evidence>
<keyword evidence="13 14" id="KW-0464">Manganese</keyword>
<dbReference type="Proteomes" id="UP001209076">
    <property type="component" value="Unassembled WGS sequence"/>
</dbReference>
<comment type="similarity">
    <text evidence="5 14 16">Belongs to the RNase HII family.</text>
</comment>
<evidence type="ECO:0000259" key="17">
    <source>
        <dbReference type="PROSITE" id="PS51975"/>
    </source>
</evidence>
<evidence type="ECO:0000256" key="6">
    <source>
        <dbReference type="ARBA" id="ARBA00012180"/>
    </source>
</evidence>
<evidence type="ECO:0000256" key="1">
    <source>
        <dbReference type="ARBA" id="ARBA00000077"/>
    </source>
</evidence>
<evidence type="ECO:0000256" key="9">
    <source>
        <dbReference type="ARBA" id="ARBA00022722"/>
    </source>
</evidence>
<comment type="caution">
    <text evidence="18">The sequence shown here is derived from an EMBL/GenBank/DDBJ whole genome shotgun (WGS) entry which is preliminary data.</text>
</comment>
<dbReference type="Gene3D" id="3.30.420.10">
    <property type="entry name" value="Ribonuclease H-like superfamily/Ribonuclease H"/>
    <property type="match status" value="1"/>
</dbReference>
<comment type="cofactor">
    <cofactor evidence="14 15">
        <name>Mn(2+)</name>
        <dbReference type="ChEBI" id="CHEBI:29035"/>
    </cofactor>
    <cofactor evidence="14 15">
        <name>Mg(2+)</name>
        <dbReference type="ChEBI" id="CHEBI:18420"/>
    </cofactor>
    <text evidence="14 15">Manganese or magnesium. Binds 1 divalent metal ion per monomer in the absence of substrate. May bind a second metal ion after substrate binding.</text>
</comment>
<evidence type="ECO:0000256" key="5">
    <source>
        <dbReference type="ARBA" id="ARBA00007383"/>
    </source>
</evidence>
<evidence type="ECO:0000256" key="10">
    <source>
        <dbReference type="ARBA" id="ARBA00022723"/>
    </source>
</evidence>
<gene>
    <name evidence="14" type="primary">rnhB</name>
    <name evidence="18" type="ORF">N7603_03820</name>
</gene>
<dbReference type="RefSeq" id="WP_262096028.1">
    <property type="nucleotide sequence ID" value="NZ_JAOEGN010000005.1"/>
</dbReference>
<evidence type="ECO:0000256" key="2">
    <source>
        <dbReference type="ARBA" id="ARBA00001946"/>
    </source>
</evidence>
<comment type="function">
    <text evidence="3 14 16">Endonuclease that specifically degrades the RNA of RNA-DNA hybrids.</text>
</comment>
<feature type="binding site" evidence="14 15">
    <location>
        <position position="26"/>
    </location>
    <ligand>
        <name>a divalent metal cation</name>
        <dbReference type="ChEBI" id="CHEBI:60240"/>
    </ligand>
</feature>
<organism evidence="18 19">
    <name type="scientific">Paracholeplasma vituli</name>
    <dbReference type="NCBI Taxonomy" id="69473"/>
    <lineage>
        <taxon>Bacteria</taxon>
        <taxon>Bacillati</taxon>
        <taxon>Mycoplasmatota</taxon>
        <taxon>Mollicutes</taxon>
        <taxon>Acholeplasmatales</taxon>
        <taxon>Acholeplasmataceae</taxon>
        <taxon>Paracholeplasma</taxon>
    </lineage>
</organism>
<dbReference type="EC" id="3.1.26.4" evidence="6 14"/>
<dbReference type="PANTHER" id="PTHR10954">
    <property type="entry name" value="RIBONUCLEASE H2 SUBUNIT A"/>
    <property type="match status" value="1"/>
</dbReference>
<evidence type="ECO:0000256" key="13">
    <source>
        <dbReference type="ARBA" id="ARBA00023211"/>
    </source>
</evidence>
<keyword evidence="9 14" id="KW-0540">Nuclease</keyword>
<dbReference type="SUPFAM" id="SSF53098">
    <property type="entry name" value="Ribonuclease H-like"/>
    <property type="match status" value="1"/>
</dbReference>
<evidence type="ECO:0000256" key="8">
    <source>
        <dbReference type="ARBA" id="ARBA00022490"/>
    </source>
</evidence>
<evidence type="ECO:0000256" key="16">
    <source>
        <dbReference type="RuleBase" id="RU003515"/>
    </source>
</evidence>
<feature type="domain" description="RNase H type-2" evidence="17">
    <location>
        <begin position="19"/>
        <end position="209"/>
    </location>
</feature>
<dbReference type="InterPro" id="IPR024567">
    <property type="entry name" value="RNase_HII/HIII_dom"/>
</dbReference>
<evidence type="ECO:0000256" key="15">
    <source>
        <dbReference type="PROSITE-ProRule" id="PRU01319"/>
    </source>
</evidence>
<dbReference type="HAMAP" id="MF_00052_B">
    <property type="entry name" value="RNase_HII_B"/>
    <property type="match status" value="1"/>
</dbReference>
<keyword evidence="12 14" id="KW-0378">Hydrolase</keyword>
<comment type="subcellular location">
    <subcellularLocation>
        <location evidence="4 14">Cytoplasm</location>
    </subcellularLocation>
</comment>
<dbReference type="PROSITE" id="PS51975">
    <property type="entry name" value="RNASE_H_2"/>
    <property type="match status" value="1"/>
</dbReference>
<dbReference type="Pfam" id="PF01351">
    <property type="entry name" value="RNase_HII"/>
    <property type="match status" value="1"/>
</dbReference>
<feature type="binding site" evidence="14 15">
    <location>
        <position position="25"/>
    </location>
    <ligand>
        <name>a divalent metal cation</name>
        <dbReference type="ChEBI" id="CHEBI:60240"/>
    </ligand>
</feature>
<dbReference type="NCBIfam" id="NF000594">
    <property type="entry name" value="PRK00015.1-1"/>
    <property type="match status" value="1"/>
</dbReference>
<evidence type="ECO:0000256" key="3">
    <source>
        <dbReference type="ARBA" id="ARBA00004065"/>
    </source>
</evidence>
<protein>
    <recommendedName>
        <fullName evidence="7 14">Ribonuclease HII</fullName>
        <shortName evidence="14">RNase HII</shortName>
        <ecNumber evidence="6 14">3.1.26.4</ecNumber>
    </recommendedName>
</protein>
<evidence type="ECO:0000256" key="4">
    <source>
        <dbReference type="ARBA" id="ARBA00004496"/>
    </source>
</evidence>
<keyword evidence="19" id="KW-1185">Reference proteome</keyword>
<dbReference type="NCBIfam" id="NF000595">
    <property type="entry name" value="PRK00015.1-3"/>
    <property type="match status" value="1"/>
</dbReference>
<dbReference type="InterPro" id="IPR012337">
    <property type="entry name" value="RNaseH-like_sf"/>
</dbReference>
<keyword evidence="8 14" id="KW-0963">Cytoplasm</keyword>
<evidence type="ECO:0000313" key="19">
    <source>
        <dbReference type="Proteomes" id="UP001209076"/>
    </source>
</evidence>
<evidence type="ECO:0000256" key="12">
    <source>
        <dbReference type="ARBA" id="ARBA00022801"/>
    </source>
</evidence>
<sequence length="209" mass="23087">MTDLNLFEYEDALYEKGILYIAGTDEAGRGPLAGPVVAAAVILKKGAKIEGVDDSKKLSDKKRRALIDTIKKESLAIGIGIVSPQEIDQINIYRSAKTAMVSAIKALKIKPEYILADAMMLEDELGIPTESIIKGDQKSASIAAASIVAKVTRDEYMIEMDKLFPMYGFKKHMGYPTKAHIEAIEQYGICPIHRKTFEPIKSIIREKLL</sequence>
<evidence type="ECO:0000256" key="11">
    <source>
        <dbReference type="ARBA" id="ARBA00022759"/>
    </source>
</evidence>
<accession>A0ABT2PVP1</accession>